<reference evidence="4" key="1">
    <citation type="submission" date="2019-05" db="EMBL/GenBank/DDBJ databases">
        <title>The de novo reference genome and transcriptome assemblies of the wild tomato species Solanum chilense.</title>
        <authorList>
            <person name="Stam R."/>
            <person name="Nosenko T."/>
            <person name="Hoerger A.C."/>
            <person name="Stephan W."/>
            <person name="Seidel M.A."/>
            <person name="Kuhn J.M.M."/>
            <person name="Haberer G."/>
            <person name="Tellier A."/>
        </authorList>
    </citation>
    <scope>NUCLEOTIDE SEQUENCE</scope>
    <source>
        <tissue evidence="4">Mature leaves</tissue>
    </source>
</reference>
<dbReference type="PRINTS" id="PR00114">
    <property type="entry name" value="STPHPHTASE"/>
</dbReference>
<comment type="caution">
    <text evidence="4">The sequence shown here is derived from an EMBL/GenBank/DDBJ whole genome shotgun (WGS) entry which is preliminary data.</text>
</comment>
<dbReference type="PANTHER" id="PTHR46033:SF8">
    <property type="entry name" value="PROTEIN MAINTENANCE OF MERISTEMS-LIKE"/>
    <property type="match status" value="1"/>
</dbReference>
<feature type="non-terminal residue" evidence="4">
    <location>
        <position position="888"/>
    </location>
</feature>
<dbReference type="Pfam" id="PF00149">
    <property type="entry name" value="Metallophos"/>
    <property type="match status" value="1"/>
</dbReference>
<dbReference type="PROSITE" id="PS00125">
    <property type="entry name" value="SER_THR_PHOSPHATASE"/>
    <property type="match status" value="1"/>
</dbReference>
<comment type="catalytic activity">
    <reaction evidence="1">
        <text>O-phospho-L-threonyl-[protein] + H2O = L-threonyl-[protein] + phosphate</text>
        <dbReference type="Rhea" id="RHEA:47004"/>
        <dbReference type="Rhea" id="RHEA-COMP:11060"/>
        <dbReference type="Rhea" id="RHEA-COMP:11605"/>
        <dbReference type="ChEBI" id="CHEBI:15377"/>
        <dbReference type="ChEBI" id="CHEBI:30013"/>
        <dbReference type="ChEBI" id="CHEBI:43474"/>
        <dbReference type="ChEBI" id="CHEBI:61977"/>
        <dbReference type="EC" id="3.1.3.16"/>
    </reaction>
</comment>
<evidence type="ECO:0000313" key="4">
    <source>
        <dbReference type="EMBL" id="TMW84049.1"/>
    </source>
</evidence>
<organism evidence="4">
    <name type="scientific">Solanum chilense</name>
    <name type="common">Tomato</name>
    <name type="synonym">Lycopersicon chilense</name>
    <dbReference type="NCBI Taxonomy" id="4083"/>
    <lineage>
        <taxon>Eukaryota</taxon>
        <taxon>Viridiplantae</taxon>
        <taxon>Streptophyta</taxon>
        <taxon>Embryophyta</taxon>
        <taxon>Tracheophyta</taxon>
        <taxon>Spermatophyta</taxon>
        <taxon>Magnoliopsida</taxon>
        <taxon>eudicotyledons</taxon>
        <taxon>Gunneridae</taxon>
        <taxon>Pentapetalae</taxon>
        <taxon>asterids</taxon>
        <taxon>lamiids</taxon>
        <taxon>Solanales</taxon>
        <taxon>Solanaceae</taxon>
        <taxon>Solanoideae</taxon>
        <taxon>Solaneae</taxon>
        <taxon>Solanum</taxon>
        <taxon>Solanum subgen. Lycopersicon</taxon>
    </lineage>
</organism>
<feature type="domain" description="Serine/threonine specific protein phosphatases" evidence="3">
    <location>
        <begin position="822"/>
        <end position="827"/>
    </location>
</feature>
<dbReference type="InterPro" id="IPR006186">
    <property type="entry name" value="Ser/Thr-sp_prot-phosphatase"/>
</dbReference>
<feature type="compositionally biased region" description="Basic residues" evidence="2">
    <location>
        <begin position="527"/>
        <end position="541"/>
    </location>
</feature>
<comment type="similarity">
    <text evidence="1">Belongs to the PPP phosphatase family.</text>
</comment>
<name>A0A6N2AQR2_SOLCI</name>
<dbReference type="Gene3D" id="3.60.21.10">
    <property type="match status" value="1"/>
</dbReference>
<dbReference type="EC" id="3.1.3.16" evidence="1"/>
<evidence type="ECO:0000256" key="2">
    <source>
        <dbReference type="SAM" id="MobiDB-lite"/>
    </source>
</evidence>
<sequence>MENERLTQLHPGPLDPSVLTRQDNHRSEDVWGGEVEAVLFCRRCDGGFWSEVQRRPIHPRVLQILINAGFYGVYRVGLIKLDHAFITALVERWRPETHTFHFKVGEATVTLQDVAILYGLPIEGEPVVGIDSSKTPEEWQDLCEQFLGFRPHDDKLNGSRLDISALESHLEAFGEINDDTDELVIHQLARCYMMLMIGGILFPDTSGNKVKLIYLVHLENIDQIGRYSWGSAVLACLYRALCRASNSKKKEIGAFLPLLQVWAWERLKIVHPDRLQARDGAIIFSDDLPNPPYASRWSVQLSWKHSPQYALSLFRDQLDSLVDEQFVWQPYVMENLPDYCRSGEYFWHAVVPLLCWDVVEMHQPNRVLRQFGMRQNIPNACNFSNKHEKSDRRGRQNTDWSTRHASHILVWNDRANRVWEAPLAEGFLPYHDDYLKWFRLITRQIIGNPEFRIPTGYASLAPTSEIMARQLHMLYQYGIKLRQESTTEVAGRNVMEMCIDGLMAANDAQRLVVSPSYVPKQPDNSRNRRRRGRAGRRRKQRGANPDDVSPMEDANPNVEPDCGTSTRFTGENLNDEAQFGMGSSPCDDVSGSHYTDNQIVIYNAESSPMDDANPDVECRSSHTMIHNVQPLRQFANEDVGYATPARPEHVQSMNDDLNEQASSFRGSTSSISLPSSPTPSTPQIPISWPEDGTLTLTWVTNLMVAFDWASRNLPPSELLTVLPIEVFDRLVEMASGIMHKEPNCLQIDSRSGLDPNSTVVVVGDVHGQLHVVLFLLKDAGFPSENRFFVFNGDYVDRGAWGLETFLLLLAWKVLMPNRVILLRGNHESEYCSSVYGFEEEVLIKYADNGRHVYQKCLECFKELPLASIIGGNVYTAHGGVFRSMQLKR</sequence>
<dbReference type="Pfam" id="PF10536">
    <property type="entry name" value="PMD"/>
    <property type="match status" value="1"/>
</dbReference>
<feature type="region of interest" description="Disordered" evidence="2">
    <location>
        <begin position="660"/>
        <end position="687"/>
    </location>
</feature>
<keyword evidence="1" id="KW-0378">Hydrolase</keyword>
<dbReference type="InterPro" id="IPR019557">
    <property type="entry name" value="AminoTfrase-like_pln_mobile"/>
</dbReference>
<dbReference type="PANTHER" id="PTHR46033">
    <property type="entry name" value="PROTEIN MAIN-LIKE 2"/>
    <property type="match status" value="1"/>
</dbReference>
<dbReference type="AlphaFoldDB" id="A0A6N2AQR2"/>
<protein>
    <recommendedName>
        <fullName evidence="1">Serine/threonine-protein phosphatase</fullName>
        <ecNumber evidence="1">3.1.3.16</ecNumber>
    </recommendedName>
</protein>
<dbReference type="GO" id="GO:0010073">
    <property type="term" value="P:meristem maintenance"/>
    <property type="evidence" value="ECO:0007669"/>
    <property type="project" value="InterPro"/>
</dbReference>
<evidence type="ECO:0000259" key="3">
    <source>
        <dbReference type="PROSITE" id="PS00125"/>
    </source>
</evidence>
<proteinExistence type="inferred from homology"/>
<evidence type="ECO:0000256" key="1">
    <source>
        <dbReference type="RuleBase" id="RU004273"/>
    </source>
</evidence>
<gene>
    <name evidence="4" type="ORF">EJD97_000139</name>
</gene>
<dbReference type="InterPro" id="IPR044824">
    <property type="entry name" value="MAIN-like"/>
</dbReference>
<dbReference type="InterPro" id="IPR029052">
    <property type="entry name" value="Metallo-depent_PP-like"/>
</dbReference>
<dbReference type="SUPFAM" id="SSF56300">
    <property type="entry name" value="Metallo-dependent phosphatases"/>
    <property type="match status" value="1"/>
</dbReference>
<dbReference type="InterPro" id="IPR004843">
    <property type="entry name" value="Calcineurin-like_PHP"/>
</dbReference>
<dbReference type="SMART" id="SM00156">
    <property type="entry name" value="PP2Ac"/>
    <property type="match status" value="1"/>
</dbReference>
<dbReference type="GO" id="GO:0004722">
    <property type="term" value="F:protein serine/threonine phosphatase activity"/>
    <property type="evidence" value="ECO:0007669"/>
    <property type="project" value="UniProtKB-EC"/>
</dbReference>
<feature type="region of interest" description="Disordered" evidence="2">
    <location>
        <begin position="514"/>
        <end position="566"/>
    </location>
</feature>
<accession>A0A6N2AQR2</accession>
<dbReference type="EMBL" id="RXGB01010016">
    <property type="protein sequence ID" value="TMW84049.1"/>
    <property type="molecule type" value="Genomic_DNA"/>
</dbReference>